<dbReference type="Gene3D" id="2.60.120.10">
    <property type="entry name" value="Jelly Rolls"/>
    <property type="match status" value="1"/>
</dbReference>
<accession>A0AA43ZFY2</accession>
<comment type="caution">
    <text evidence="5">The sequence shown here is derived from an EMBL/GenBank/DDBJ whole genome shotgun (WGS) entry which is preliminary data.</text>
</comment>
<keyword evidence="3" id="KW-0804">Transcription</keyword>
<dbReference type="GO" id="GO:0043565">
    <property type="term" value="F:sequence-specific DNA binding"/>
    <property type="evidence" value="ECO:0007669"/>
    <property type="project" value="InterPro"/>
</dbReference>
<dbReference type="InterPro" id="IPR011051">
    <property type="entry name" value="RmlC_Cupin_sf"/>
</dbReference>
<protein>
    <submittedName>
        <fullName evidence="5">Helix-turn-helix domain-containing protein</fullName>
    </submittedName>
</protein>
<dbReference type="InterPro" id="IPR014710">
    <property type="entry name" value="RmlC-like_jellyroll"/>
</dbReference>
<proteinExistence type="predicted"/>
<evidence type="ECO:0000313" key="6">
    <source>
        <dbReference type="Proteomes" id="UP001155840"/>
    </source>
</evidence>
<name>A0AA43ZFY2_9HYPH</name>
<keyword evidence="2" id="KW-0238">DNA-binding</keyword>
<dbReference type="Pfam" id="PF02311">
    <property type="entry name" value="AraC_binding"/>
    <property type="match status" value="1"/>
</dbReference>
<dbReference type="Proteomes" id="UP001155840">
    <property type="component" value="Unassembled WGS sequence"/>
</dbReference>
<evidence type="ECO:0000256" key="3">
    <source>
        <dbReference type="ARBA" id="ARBA00023163"/>
    </source>
</evidence>
<sequence length="296" mass="32958">MPGAVPTYDLYGEQSGQVPSLWLHCESIPSRSRLHHWEIRLHQHESLFQILYIQTGSADAIFGEERLLVEPDTVITVPPGVSHGFRFSRDTDGLVITILASRLKTMPGGRSPLGAWLAEPRVTRLDRADPDAAYVAETLLRLGREYAGQRNGRNDLLDAYVTQALQLAARLSQGGDGGTADERSRRMEQLDALINRHLRLHKPVAFYAAELGISPTHLNRVVKATSGQGAHELLAGRLLDEAKRELVFTFGTVREISDRLGFADPAYFSRFFVKHTGSAPRAWREAERTKLKDSNA</sequence>
<evidence type="ECO:0000256" key="2">
    <source>
        <dbReference type="ARBA" id="ARBA00023125"/>
    </source>
</evidence>
<dbReference type="AlphaFoldDB" id="A0AA43ZFY2"/>
<dbReference type="PANTHER" id="PTHR46796">
    <property type="entry name" value="HTH-TYPE TRANSCRIPTIONAL ACTIVATOR RHAS-RELATED"/>
    <property type="match status" value="1"/>
</dbReference>
<dbReference type="Gene3D" id="1.10.10.60">
    <property type="entry name" value="Homeodomain-like"/>
    <property type="match status" value="1"/>
</dbReference>
<dbReference type="EMBL" id="JAANCM010000003">
    <property type="protein sequence ID" value="NHT75706.1"/>
    <property type="molecule type" value="Genomic_DNA"/>
</dbReference>
<keyword evidence="1" id="KW-0805">Transcription regulation</keyword>
<organism evidence="5 6">
    <name type="scientific">Ferranicluibacter rubi</name>
    <dbReference type="NCBI Taxonomy" id="2715133"/>
    <lineage>
        <taxon>Bacteria</taxon>
        <taxon>Pseudomonadati</taxon>
        <taxon>Pseudomonadota</taxon>
        <taxon>Alphaproteobacteria</taxon>
        <taxon>Hyphomicrobiales</taxon>
        <taxon>Rhizobiaceae</taxon>
        <taxon>Ferranicluibacter</taxon>
    </lineage>
</organism>
<evidence type="ECO:0000313" key="5">
    <source>
        <dbReference type="EMBL" id="NHT75706.1"/>
    </source>
</evidence>
<dbReference type="InterPro" id="IPR003313">
    <property type="entry name" value="AraC-bd"/>
</dbReference>
<dbReference type="InterPro" id="IPR047264">
    <property type="entry name" value="Cupin_HpaA-like_N"/>
</dbReference>
<evidence type="ECO:0000259" key="4">
    <source>
        <dbReference type="PROSITE" id="PS01124"/>
    </source>
</evidence>
<dbReference type="Pfam" id="PF12833">
    <property type="entry name" value="HTH_18"/>
    <property type="match status" value="1"/>
</dbReference>
<dbReference type="GO" id="GO:0003700">
    <property type="term" value="F:DNA-binding transcription factor activity"/>
    <property type="evidence" value="ECO:0007669"/>
    <property type="project" value="InterPro"/>
</dbReference>
<dbReference type="InterPro" id="IPR018060">
    <property type="entry name" value="HTH_AraC"/>
</dbReference>
<dbReference type="RefSeq" id="WP_132665024.1">
    <property type="nucleotide sequence ID" value="NZ_JAANCM010000003.1"/>
</dbReference>
<feature type="domain" description="HTH araC/xylS-type" evidence="4">
    <location>
        <begin position="188"/>
        <end position="286"/>
    </location>
</feature>
<dbReference type="CDD" id="cd06999">
    <property type="entry name" value="cupin_HpaA-like_N"/>
    <property type="match status" value="1"/>
</dbReference>
<dbReference type="InterPro" id="IPR050204">
    <property type="entry name" value="AraC_XylS_family_regulators"/>
</dbReference>
<dbReference type="PROSITE" id="PS01124">
    <property type="entry name" value="HTH_ARAC_FAMILY_2"/>
    <property type="match status" value="1"/>
</dbReference>
<dbReference type="SUPFAM" id="SSF51182">
    <property type="entry name" value="RmlC-like cupins"/>
    <property type="match status" value="1"/>
</dbReference>
<reference evidence="5" key="1">
    <citation type="submission" date="2020-03" db="EMBL/GenBank/DDBJ databases">
        <title>Ferranicluibacter endophyticum gen. nov., sp. nov., a new genus isolated from Rubus ulmifolius Schott. stem.</title>
        <authorList>
            <person name="Roca-Couso R."/>
            <person name="Flores-Felix J.D."/>
            <person name="Igual J.M."/>
            <person name="Rivas R."/>
        </authorList>
    </citation>
    <scope>NUCLEOTIDE SEQUENCE</scope>
    <source>
        <strain evidence="5">CRRU44</strain>
    </source>
</reference>
<keyword evidence="6" id="KW-1185">Reference proteome</keyword>
<dbReference type="SUPFAM" id="SSF46689">
    <property type="entry name" value="Homeodomain-like"/>
    <property type="match status" value="1"/>
</dbReference>
<dbReference type="InterPro" id="IPR009057">
    <property type="entry name" value="Homeodomain-like_sf"/>
</dbReference>
<dbReference type="PANTHER" id="PTHR46796:SF13">
    <property type="entry name" value="HTH-TYPE TRANSCRIPTIONAL ACTIVATOR RHAS"/>
    <property type="match status" value="1"/>
</dbReference>
<dbReference type="SMART" id="SM00342">
    <property type="entry name" value="HTH_ARAC"/>
    <property type="match status" value="1"/>
</dbReference>
<gene>
    <name evidence="5" type="ORF">G8E10_08110</name>
</gene>
<evidence type="ECO:0000256" key="1">
    <source>
        <dbReference type="ARBA" id="ARBA00023015"/>
    </source>
</evidence>